<dbReference type="KEGG" id="uam:UABAM_04704"/>
<feature type="coiled-coil region" evidence="1">
    <location>
        <begin position="809"/>
        <end position="836"/>
    </location>
</feature>
<name>A0A5S9F578_UABAM</name>
<protein>
    <recommendedName>
        <fullName evidence="5">Peptidase S74 domain-containing protein</fullName>
    </recommendedName>
</protein>
<feature type="signal peptide" evidence="2">
    <location>
        <begin position="1"/>
        <end position="17"/>
    </location>
</feature>
<keyword evidence="1" id="KW-0175">Coiled coil</keyword>
<organism evidence="3 4">
    <name type="scientific">Uabimicrobium amorphum</name>
    <dbReference type="NCBI Taxonomy" id="2596890"/>
    <lineage>
        <taxon>Bacteria</taxon>
        <taxon>Pseudomonadati</taxon>
        <taxon>Planctomycetota</taxon>
        <taxon>Candidatus Uabimicrobiia</taxon>
        <taxon>Candidatus Uabimicrobiales</taxon>
        <taxon>Candidatus Uabimicrobiaceae</taxon>
        <taxon>Candidatus Uabimicrobium</taxon>
    </lineage>
</organism>
<evidence type="ECO:0000313" key="4">
    <source>
        <dbReference type="Proteomes" id="UP000326354"/>
    </source>
</evidence>
<dbReference type="RefSeq" id="WP_151970382.1">
    <property type="nucleotide sequence ID" value="NZ_AP019860.1"/>
</dbReference>
<proteinExistence type="predicted"/>
<evidence type="ECO:0008006" key="5">
    <source>
        <dbReference type="Google" id="ProtNLM"/>
    </source>
</evidence>
<dbReference type="AlphaFoldDB" id="A0A5S9F578"/>
<keyword evidence="4" id="KW-1185">Reference proteome</keyword>
<gene>
    <name evidence="3" type="ORF">UABAM_04704</name>
</gene>
<keyword evidence="2" id="KW-0732">Signal</keyword>
<evidence type="ECO:0000256" key="2">
    <source>
        <dbReference type="SAM" id="SignalP"/>
    </source>
</evidence>
<dbReference type="Proteomes" id="UP000326354">
    <property type="component" value="Chromosome"/>
</dbReference>
<evidence type="ECO:0000313" key="3">
    <source>
        <dbReference type="EMBL" id="BBM86318.1"/>
    </source>
</evidence>
<reference evidence="3 4" key="1">
    <citation type="submission" date="2019-08" db="EMBL/GenBank/DDBJ databases">
        <title>Complete genome sequence of Candidatus Uab amorphum.</title>
        <authorList>
            <person name="Shiratori T."/>
            <person name="Suzuki S."/>
            <person name="Kakizawa Y."/>
            <person name="Ishida K."/>
        </authorList>
    </citation>
    <scope>NUCLEOTIDE SEQUENCE [LARGE SCALE GENOMIC DNA]</scope>
    <source>
        <strain evidence="3 4">SRT547</strain>
    </source>
</reference>
<sequence>MNKCLLLLLLMGSLAFADVLKLGGESTNYYPVYFESTDAPNTLRLGSYKNFGGGKVESLDAKFQWRANRYGWVKFEEARIHQEIGVFIAGYSADINKSQYHGIVLWLRGNTQYDHTSAKVMNTSKEYKDSKGNQIREVAGGNLTLSTKTFSIKKQTQVDPYVGKAGNLYPKNVVVGGDTFVKGRVGIGTYAPSVNLHVEGKTFIRASSTGLLEMESLSGETDIQFRDPKNNQSWQVGSNSTGFFIHDDKASKYRFNINRNGNIGVNIKNPTAKLDVVGSFRVGSNSEHVFQVTDDDAKNQMLLSTSQRTQNKTPRNIHFRSFGNNAKANVLFMNMSSGRVGIGTDNPSVNLHVEGKTFIRASSTGLLEMESLSGETDIQFRDPKNNQSWQVGSNSTGFFIHDDKVAKYRFNINKSGYVGIHTTKPTTHLDIVGNLRVGSDNEHVFQVSDDSAKNQLVLSTSQRTQNKTPRNIQFRSFGNNAKANVLFMNMSSGRVGIGTTNPSATLDVNGNIITSGYVHTQGKDVYFHSKITDMNHGIGMYYDTKKFANINVNGPVVYGWWGGALGSTEGGKKIALRWDQNQNVSMNKNLSVAGNANIMGNLDVSGTVKAKTLQIDNEGWVGLNMTPEKGYTLSINGSAQIRGKVVTRGHVHTQGHDVYFHSNSADFAHGIGMYHDTKKFANVNVNGPVVYGYYGGALGSTEGGQKIALRWDKNGNVGIGVINTQGSKLAVKGKITAQEVRIINMKDWADFVFADDYELLPMDELEQSIKKHKHLPGIPSQQEVKEKGIQLGEMQAKLLQKIEELTLYTIEQNKRLQAQQKQIQELKKLIQLQQIK</sequence>
<dbReference type="OrthoDB" id="935042at2"/>
<dbReference type="EMBL" id="AP019860">
    <property type="protein sequence ID" value="BBM86318.1"/>
    <property type="molecule type" value="Genomic_DNA"/>
</dbReference>
<evidence type="ECO:0000256" key="1">
    <source>
        <dbReference type="SAM" id="Coils"/>
    </source>
</evidence>
<feature type="chain" id="PRO_5024910270" description="Peptidase S74 domain-containing protein" evidence="2">
    <location>
        <begin position="18"/>
        <end position="836"/>
    </location>
</feature>
<accession>A0A5S9F578</accession>